<evidence type="ECO:0000256" key="6">
    <source>
        <dbReference type="ARBA" id="ARBA00023274"/>
    </source>
</evidence>
<keyword evidence="6" id="KW-0687">Ribonucleoprotein</keyword>
<dbReference type="InterPro" id="IPR026140">
    <property type="entry name" value="Ribosomal_mS26"/>
</dbReference>
<dbReference type="EMBL" id="QDEB01087699">
    <property type="protein sequence ID" value="RZC33578.1"/>
    <property type="molecule type" value="Genomic_DNA"/>
</dbReference>
<dbReference type="STRING" id="1661398.A0A482VMJ2"/>
<reference evidence="10 11" key="1">
    <citation type="submission" date="2017-03" db="EMBL/GenBank/DDBJ databases">
        <title>Genome of the blue death feigning beetle - Asbolus verrucosus.</title>
        <authorList>
            <person name="Rider S.D."/>
        </authorList>
    </citation>
    <scope>NUCLEOTIDE SEQUENCE [LARGE SCALE GENOMIC DNA]</scope>
    <source>
        <strain evidence="10">Butters</strain>
        <tissue evidence="10">Head and leg muscle</tissue>
    </source>
</reference>
<evidence type="ECO:0000256" key="2">
    <source>
        <dbReference type="ARBA" id="ARBA00009672"/>
    </source>
</evidence>
<sequence>MISYQNLQSVRWRRKPIWMPTAKSKLYRIPVKPVIPEEEKEEIKRLYNNYRTYIKSIRRFLTYKHSVLLMAKSDTEQLKKAFDEDFMRCKEINDKWNEDLKKLREERVAKQLQEEIEFAKNRMANLIKQKEQKLAEAEEIVRKEKQMVGTFITPENLDEVIEKALSNPVDYNFAIDLEGNRIIGRETKPEEQVSVKQ</sequence>
<evidence type="ECO:0000256" key="1">
    <source>
        <dbReference type="ARBA" id="ARBA00004173"/>
    </source>
</evidence>
<feature type="coiled-coil region" evidence="9">
    <location>
        <begin position="86"/>
        <end position="147"/>
    </location>
</feature>
<dbReference type="Pfam" id="PF14943">
    <property type="entry name" value="MRP-S26"/>
    <property type="match status" value="1"/>
</dbReference>
<evidence type="ECO:0000256" key="9">
    <source>
        <dbReference type="SAM" id="Coils"/>
    </source>
</evidence>
<protein>
    <recommendedName>
        <fullName evidence="7">Small ribosomal subunit protein mS26</fullName>
    </recommendedName>
    <alternativeName>
        <fullName evidence="8">28S ribosomal protein S26, mitochondrial</fullName>
    </alternativeName>
</protein>
<dbReference type="PANTHER" id="PTHR21035:SF2">
    <property type="entry name" value="SMALL RIBOSOMAL SUBUNIT PROTEIN MS26"/>
    <property type="match status" value="1"/>
</dbReference>
<dbReference type="OrthoDB" id="5988811at2759"/>
<evidence type="ECO:0000313" key="11">
    <source>
        <dbReference type="Proteomes" id="UP000292052"/>
    </source>
</evidence>
<evidence type="ECO:0000256" key="4">
    <source>
        <dbReference type="ARBA" id="ARBA00022980"/>
    </source>
</evidence>
<dbReference type="Proteomes" id="UP000292052">
    <property type="component" value="Unassembled WGS sequence"/>
</dbReference>
<comment type="caution">
    <text evidence="10">The sequence shown here is derived from an EMBL/GenBank/DDBJ whole genome shotgun (WGS) entry which is preliminary data.</text>
</comment>
<keyword evidence="5" id="KW-0496">Mitochondrion</keyword>
<evidence type="ECO:0000256" key="5">
    <source>
        <dbReference type="ARBA" id="ARBA00023128"/>
    </source>
</evidence>
<evidence type="ECO:0000256" key="3">
    <source>
        <dbReference type="ARBA" id="ARBA00022946"/>
    </source>
</evidence>
<dbReference type="GO" id="GO:0005763">
    <property type="term" value="C:mitochondrial small ribosomal subunit"/>
    <property type="evidence" value="ECO:0007669"/>
    <property type="project" value="InterPro"/>
</dbReference>
<comment type="similarity">
    <text evidence="2">Belongs to the mitochondrion-specific ribosomal protein mS26 family.</text>
</comment>
<accession>A0A482VMJ2</accession>
<comment type="subcellular location">
    <subcellularLocation>
        <location evidence="1">Mitochondrion</location>
    </subcellularLocation>
</comment>
<name>A0A482VMJ2_ASBVE</name>
<gene>
    <name evidence="10" type="ORF">BDFB_004483</name>
</gene>
<evidence type="ECO:0000256" key="7">
    <source>
        <dbReference type="ARBA" id="ARBA00035138"/>
    </source>
</evidence>
<keyword evidence="3" id="KW-0809">Transit peptide</keyword>
<dbReference type="AlphaFoldDB" id="A0A482VMJ2"/>
<keyword evidence="11" id="KW-1185">Reference proteome</keyword>
<organism evidence="10 11">
    <name type="scientific">Asbolus verrucosus</name>
    <name type="common">Desert ironclad beetle</name>
    <dbReference type="NCBI Taxonomy" id="1661398"/>
    <lineage>
        <taxon>Eukaryota</taxon>
        <taxon>Metazoa</taxon>
        <taxon>Ecdysozoa</taxon>
        <taxon>Arthropoda</taxon>
        <taxon>Hexapoda</taxon>
        <taxon>Insecta</taxon>
        <taxon>Pterygota</taxon>
        <taxon>Neoptera</taxon>
        <taxon>Endopterygota</taxon>
        <taxon>Coleoptera</taxon>
        <taxon>Polyphaga</taxon>
        <taxon>Cucujiformia</taxon>
        <taxon>Tenebrionidae</taxon>
        <taxon>Pimeliinae</taxon>
        <taxon>Asbolus</taxon>
    </lineage>
</organism>
<keyword evidence="9" id="KW-0175">Coiled coil</keyword>
<evidence type="ECO:0000313" key="10">
    <source>
        <dbReference type="EMBL" id="RZC33578.1"/>
    </source>
</evidence>
<dbReference type="PANTHER" id="PTHR21035">
    <property type="entry name" value="28S RIBOSOMAL PROTEIN S26, MITOCHONDRIAL"/>
    <property type="match status" value="1"/>
</dbReference>
<evidence type="ECO:0000256" key="8">
    <source>
        <dbReference type="ARBA" id="ARBA00035344"/>
    </source>
</evidence>
<proteinExistence type="inferred from homology"/>
<keyword evidence="4" id="KW-0689">Ribosomal protein</keyword>